<keyword evidence="8" id="KW-1185">Reference proteome</keyword>
<dbReference type="PANTHER" id="PTHR43333:SF1">
    <property type="entry name" value="D-ISOMER SPECIFIC 2-HYDROXYACID DEHYDROGENASE NAD-BINDING DOMAIN-CONTAINING PROTEIN"/>
    <property type="match status" value="1"/>
</dbReference>
<evidence type="ECO:0000256" key="1">
    <source>
        <dbReference type="ARBA" id="ARBA00005854"/>
    </source>
</evidence>
<evidence type="ECO:0000256" key="2">
    <source>
        <dbReference type="ARBA" id="ARBA00023002"/>
    </source>
</evidence>
<dbReference type="InterPro" id="IPR036291">
    <property type="entry name" value="NAD(P)-bd_dom_sf"/>
</dbReference>
<dbReference type="RefSeq" id="WP_066244764.1">
    <property type="nucleotide sequence ID" value="NZ_LSGP01000025.1"/>
</dbReference>
<dbReference type="InterPro" id="IPR006139">
    <property type="entry name" value="D-isomer_2_OHA_DH_cat_dom"/>
</dbReference>
<gene>
    <name evidence="7" type="ORF">AXX12_13610</name>
</gene>
<evidence type="ECO:0000256" key="4">
    <source>
        <dbReference type="RuleBase" id="RU003719"/>
    </source>
</evidence>
<reference evidence="7 8" key="1">
    <citation type="submission" date="2016-02" db="EMBL/GenBank/DDBJ databases">
        <title>Anaerosporomusa subterraneum gen. nov., sp. nov., a spore-forming obligate anaerobe isolated from saprolite.</title>
        <authorList>
            <person name="Choi J.K."/>
            <person name="Shah M."/>
            <person name="Yee N."/>
        </authorList>
    </citation>
    <scope>NUCLEOTIDE SEQUENCE [LARGE SCALE GENOMIC DNA]</scope>
    <source>
        <strain evidence="7 8">RU4</strain>
    </source>
</reference>
<proteinExistence type="inferred from homology"/>
<comment type="similarity">
    <text evidence="1 4">Belongs to the D-isomer specific 2-hydroxyacid dehydrogenase family.</text>
</comment>
<dbReference type="EMBL" id="LSGP01000025">
    <property type="protein sequence ID" value="KYZ75200.1"/>
    <property type="molecule type" value="Genomic_DNA"/>
</dbReference>
<dbReference type="AlphaFoldDB" id="A0A154BMX7"/>
<dbReference type="OrthoDB" id="9805416at2"/>
<dbReference type="Pfam" id="PF00389">
    <property type="entry name" value="2-Hacid_dh"/>
    <property type="match status" value="1"/>
</dbReference>
<feature type="domain" description="D-isomer specific 2-hydroxyacid dehydrogenase catalytic" evidence="5">
    <location>
        <begin position="7"/>
        <end position="310"/>
    </location>
</feature>
<dbReference type="InterPro" id="IPR006140">
    <property type="entry name" value="D-isomer_DH_NAD-bd"/>
</dbReference>
<dbReference type="GO" id="GO:0016616">
    <property type="term" value="F:oxidoreductase activity, acting on the CH-OH group of donors, NAD or NADP as acceptor"/>
    <property type="evidence" value="ECO:0007669"/>
    <property type="project" value="InterPro"/>
</dbReference>
<protein>
    <submittedName>
        <fullName evidence="7">Phosphoglycerate dehydrogenase</fullName>
    </submittedName>
</protein>
<sequence>MTPTLNVLILNPLSDRHITTITNLVPQARITVSDLESAREYIENTDVIVAMGMTDIRPLFSQAPKLKWVHALTAGVENLVFPEMQNSNVVLTNSRGIHGIPVSEHVLSLILAFSRCLHVLIRQQIDKKWKRTLPDEIHEKTIGIIGLGSIGREIAKKSKGLGMQVLATKRRASQEIFVDKMYAPDKLLEMLSFCDFVVVSLPLTEETRELLRLEHFTAMKRSAYLINIARGDVIRQSDLVQALQEGLIRGAGLDVFDQEPLPEDSPLWDMPNVIISPHVAASSPYYLDRAIKTFADNLARYANGGEMFNIIDKSKGY</sequence>
<comment type="caution">
    <text evidence="7">The sequence shown here is derived from an EMBL/GenBank/DDBJ whole genome shotgun (WGS) entry which is preliminary data.</text>
</comment>
<dbReference type="SUPFAM" id="SSF52283">
    <property type="entry name" value="Formate/glycerate dehydrogenase catalytic domain-like"/>
    <property type="match status" value="1"/>
</dbReference>
<evidence type="ECO:0000259" key="5">
    <source>
        <dbReference type="Pfam" id="PF00389"/>
    </source>
</evidence>
<evidence type="ECO:0000259" key="6">
    <source>
        <dbReference type="Pfam" id="PF02826"/>
    </source>
</evidence>
<keyword evidence="3" id="KW-0520">NAD</keyword>
<dbReference type="GO" id="GO:0051287">
    <property type="term" value="F:NAD binding"/>
    <property type="evidence" value="ECO:0007669"/>
    <property type="project" value="InterPro"/>
</dbReference>
<dbReference type="CDD" id="cd05300">
    <property type="entry name" value="2-Hacid_dh_1"/>
    <property type="match status" value="1"/>
</dbReference>
<keyword evidence="2 4" id="KW-0560">Oxidoreductase</keyword>
<name>A0A154BMX7_ANASB</name>
<dbReference type="Pfam" id="PF02826">
    <property type="entry name" value="2-Hacid_dh_C"/>
    <property type="match status" value="1"/>
</dbReference>
<feature type="domain" description="D-isomer specific 2-hydroxyacid dehydrogenase NAD-binding" evidence="6">
    <location>
        <begin position="107"/>
        <end position="280"/>
    </location>
</feature>
<evidence type="ECO:0000256" key="3">
    <source>
        <dbReference type="ARBA" id="ARBA00023027"/>
    </source>
</evidence>
<dbReference type="Proteomes" id="UP000076268">
    <property type="component" value="Unassembled WGS sequence"/>
</dbReference>
<evidence type="ECO:0000313" key="8">
    <source>
        <dbReference type="Proteomes" id="UP000076268"/>
    </source>
</evidence>
<dbReference type="FunFam" id="3.40.50.720:FF:000363">
    <property type="entry name" value="D-isomer specific 2-hydroxyacid dehydrogenase"/>
    <property type="match status" value="1"/>
</dbReference>
<dbReference type="STRING" id="1794912.AXX12_13610"/>
<dbReference type="PROSITE" id="PS00065">
    <property type="entry name" value="D_2_HYDROXYACID_DH_1"/>
    <property type="match status" value="1"/>
</dbReference>
<dbReference type="PANTHER" id="PTHR43333">
    <property type="entry name" value="2-HACID_DH_C DOMAIN-CONTAINING PROTEIN"/>
    <property type="match status" value="1"/>
</dbReference>
<evidence type="ECO:0000313" key="7">
    <source>
        <dbReference type="EMBL" id="KYZ75200.1"/>
    </source>
</evidence>
<accession>A0A154BMX7</accession>
<dbReference type="Gene3D" id="3.40.50.720">
    <property type="entry name" value="NAD(P)-binding Rossmann-like Domain"/>
    <property type="match status" value="2"/>
</dbReference>
<dbReference type="InterPro" id="IPR029752">
    <property type="entry name" value="D-isomer_DH_CS1"/>
</dbReference>
<dbReference type="SUPFAM" id="SSF51735">
    <property type="entry name" value="NAD(P)-binding Rossmann-fold domains"/>
    <property type="match status" value="1"/>
</dbReference>
<organism evidence="7 8">
    <name type="scientific">Anaerosporomusa subterranea</name>
    <dbReference type="NCBI Taxonomy" id="1794912"/>
    <lineage>
        <taxon>Bacteria</taxon>
        <taxon>Bacillati</taxon>
        <taxon>Bacillota</taxon>
        <taxon>Negativicutes</taxon>
        <taxon>Acetonemataceae</taxon>
        <taxon>Anaerosporomusa</taxon>
    </lineage>
</organism>